<dbReference type="Pfam" id="PF13581">
    <property type="entry name" value="HATPase_c_2"/>
    <property type="match status" value="1"/>
</dbReference>
<dbReference type="PANTHER" id="PTHR35526">
    <property type="entry name" value="ANTI-SIGMA-F FACTOR RSBW-RELATED"/>
    <property type="match status" value="1"/>
</dbReference>
<protein>
    <submittedName>
        <fullName evidence="4">ATP-binding protein</fullName>
    </submittedName>
</protein>
<dbReference type="InterPro" id="IPR003594">
    <property type="entry name" value="HATPase_dom"/>
</dbReference>
<feature type="region of interest" description="Disordered" evidence="2">
    <location>
        <begin position="1"/>
        <end position="22"/>
    </location>
</feature>
<dbReference type="Gene3D" id="3.30.565.10">
    <property type="entry name" value="Histidine kinase-like ATPase, C-terminal domain"/>
    <property type="match status" value="1"/>
</dbReference>
<keyword evidence="1" id="KW-0418">Kinase</keyword>
<evidence type="ECO:0000313" key="4">
    <source>
        <dbReference type="EMBL" id="TMQ48951.1"/>
    </source>
</evidence>
<name>A0A538SC49_UNCEI</name>
<dbReference type="GO" id="GO:0004674">
    <property type="term" value="F:protein serine/threonine kinase activity"/>
    <property type="evidence" value="ECO:0007669"/>
    <property type="project" value="UniProtKB-KW"/>
</dbReference>
<keyword evidence="4" id="KW-0547">Nucleotide-binding</keyword>
<organism evidence="4 5">
    <name type="scientific">Eiseniibacteriota bacterium</name>
    <dbReference type="NCBI Taxonomy" id="2212470"/>
    <lineage>
        <taxon>Bacteria</taxon>
        <taxon>Candidatus Eiseniibacteriota</taxon>
    </lineage>
</organism>
<dbReference type="GO" id="GO:0005524">
    <property type="term" value="F:ATP binding"/>
    <property type="evidence" value="ECO:0007669"/>
    <property type="project" value="UniProtKB-KW"/>
</dbReference>
<accession>A0A538SC49</accession>
<proteinExistence type="predicted"/>
<dbReference type="Proteomes" id="UP000317716">
    <property type="component" value="Unassembled WGS sequence"/>
</dbReference>
<keyword evidence="1" id="KW-0723">Serine/threonine-protein kinase</keyword>
<keyword evidence="1" id="KW-0808">Transferase</keyword>
<feature type="domain" description="Histidine kinase/HSP90-like ATPase" evidence="3">
    <location>
        <begin position="31"/>
        <end position="154"/>
    </location>
</feature>
<dbReference type="AlphaFoldDB" id="A0A538SC49"/>
<dbReference type="EMBL" id="VBOS01000464">
    <property type="protein sequence ID" value="TMQ48951.1"/>
    <property type="molecule type" value="Genomic_DNA"/>
</dbReference>
<evidence type="ECO:0000256" key="2">
    <source>
        <dbReference type="SAM" id="MobiDB-lite"/>
    </source>
</evidence>
<evidence type="ECO:0000259" key="3">
    <source>
        <dbReference type="Pfam" id="PF13581"/>
    </source>
</evidence>
<dbReference type="InterPro" id="IPR036890">
    <property type="entry name" value="HATPase_C_sf"/>
</dbReference>
<reference evidence="4 5" key="1">
    <citation type="journal article" date="2019" name="Nat. Microbiol.">
        <title>Mediterranean grassland soil C-N compound turnover is dependent on rainfall and depth, and is mediated by genomically divergent microorganisms.</title>
        <authorList>
            <person name="Diamond S."/>
            <person name="Andeer P.F."/>
            <person name="Li Z."/>
            <person name="Crits-Christoph A."/>
            <person name="Burstein D."/>
            <person name="Anantharaman K."/>
            <person name="Lane K.R."/>
            <person name="Thomas B.C."/>
            <person name="Pan C."/>
            <person name="Northen T.R."/>
            <person name="Banfield J.F."/>
        </authorList>
    </citation>
    <scope>NUCLEOTIDE SEQUENCE [LARGE SCALE GENOMIC DNA]</scope>
    <source>
        <strain evidence="4">WS_2</strain>
    </source>
</reference>
<dbReference type="SUPFAM" id="SSF55874">
    <property type="entry name" value="ATPase domain of HSP90 chaperone/DNA topoisomerase II/histidine kinase"/>
    <property type="match status" value="1"/>
</dbReference>
<keyword evidence="4" id="KW-0067">ATP-binding</keyword>
<evidence type="ECO:0000256" key="1">
    <source>
        <dbReference type="ARBA" id="ARBA00022527"/>
    </source>
</evidence>
<evidence type="ECO:0000313" key="5">
    <source>
        <dbReference type="Proteomes" id="UP000317716"/>
    </source>
</evidence>
<gene>
    <name evidence="4" type="ORF">E6K72_12660</name>
</gene>
<sequence>MAPGARAATPGTNRHMKEKPATPQVVTVRMPSRLDMLGELDHVTQSVCERLHFDAQSSMQISMSVIEAGTNAIQHGHLRDASKPVDTTFTVFPDRLEISVHDLGRGFKLEDVNGNVTSPDHILDPRGRGIFIMRECMDSVRFEFSPSGTSCLLTKRRPPQGRAG</sequence>
<dbReference type="PANTHER" id="PTHR35526:SF3">
    <property type="entry name" value="ANTI-SIGMA-F FACTOR RSBW"/>
    <property type="match status" value="1"/>
</dbReference>
<comment type="caution">
    <text evidence="4">The sequence shown here is derived from an EMBL/GenBank/DDBJ whole genome shotgun (WGS) entry which is preliminary data.</text>
</comment>
<dbReference type="CDD" id="cd16936">
    <property type="entry name" value="HATPase_RsbW-like"/>
    <property type="match status" value="1"/>
</dbReference>
<dbReference type="InterPro" id="IPR050267">
    <property type="entry name" value="Anti-sigma-factor_SerPK"/>
</dbReference>